<evidence type="ECO:0000313" key="2">
    <source>
        <dbReference type="Proteomes" id="UP000703269"/>
    </source>
</evidence>
<proteinExistence type="predicted"/>
<dbReference type="Proteomes" id="UP000703269">
    <property type="component" value="Unassembled WGS sequence"/>
</dbReference>
<sequence>MPDTPFFPCMSFAKAFLVSYGRPWAQSMRQRGPRRCESYRPLDIPHVLRPCTRRDAPKPTCDLFVYRSMRGCRPLFSILSLEKISRRPTRAGAEPTIIAHPPAPQRS</sequence>
<accession>A0A9P3L8W3</accession>
<organism evidence="1 2">
    <name type="scientific">Phanerochaete sordida</name>
    <dbReference type="NCBI Taxonomy" id="48140"/>
    <lineage>
        <taxon>Eukaryota</taxon>
        <taxon>Fungi</taxon>
        <taxon>Dikarya</taxon>
        <taxon>Basidiomycota</taxon>
        <taxon>Agaricomycotina</taxon>
        <taxon>Agaricomycetes</taxon>
        <taxon>Polyporales</taxon>
        <taxon>Phanerochaetaceae</taxon>
        <taxon>Phanerochaete</taxon>
    </lineage>
</organism>
<gene>
    <name evidence="1" type="ORF">PsYK624_026410</name>
</gene>
<keyword evidence="2" id="KW-1185">Reference proteome</keyword>
<comment type="caution">
    <text evidence="1">The sequence shown here is derived from an EMBL/GenBank/DDBJ whole genome shotgun (WGS) entry which is preliminary data.</text>
</comment>
<reference evidence="1 2" key="1">
    <citation type="submission" date="2021-08" db="EMBL/GenBank/DDBJ databases">
        <title>Draft Genome Sequence of Phanerochaete sordida strain YK-624.</title>
        <authorList>
            <person name="Mori T."/>
            <person name="Dohra H."/>
            <person name="Suzuki T."/>
            <person name="Kawagishi H."/>
            <person name="Hirai H."/>
        </authorList>
    </citation>
    <scope>NUCLEOTIDE SEQUENCE [LARGE SCALE GENOMIC DNA]</scope>
    <source>
        <strain evidence="1 2">YK-624</strain>
    </source>
</reference>
<protein>
    <submittedName>
        <fullName evidence="1">Uncharacterized protein</fullName>
    </submittedName>
</protein>
<name>A0A9P3L8W3_9APHY</name>
<evidence type="ECO:0000313" key="1">
    <source>
        <dbReference type="EMBL" id="GJE86561.1"/>
    </source>
</evidence>
<dbReference type="AlphaFoldDB" id="A0A9P3L8W3"/>
<dbReference type="EMBL" id="BPQB01000004">
    <property type="protein sequence ID" value="GJE86561.1"/>
    <property type="molecule type" value="Genomic_DNA"/>
</dbReference>